<dbReference type="Proteomes" id="UP000010843">
    <property type="component" value="Plasmid pNATPE02"/>
</dbReference>
<proteinExistence type="predicted"/>
<evidence type="ECO:0000313" key="2">
    <source>
        <dbReference type="EMBL" id="ELY69590.1"/>
    </source>
</evidence>
<protein>
    <submittedName>
        <fullName evidence="1">Uncharacterized protein</fullName>
    </submittedName>
</protein>
<keyword evidence="1" id="KW-0614">Plasmid</keyword>
<dbReference type="EMBL" id="CP003374">
    <property type="protein sequence ID" value="AGB34038.1"/>
    <property type="molecule type" value="Genomic_DNA"/>
</dbReference>
<evidence type="ECO:0000313" key="1">
    <source>
        <dbReference type="EMBL" id="AGB34038.1"/>
    </source>
</evidence>
<dbReference type="KEGG" id="npe:Natpe_4339"/>
<dbReference type="Proteomes" id="UP000011593">
    <property type="component" value="Unassembled WGS sequence"/>
</dbReference>
<gene>
    <name evidence="1" type="ordered locus">Natpe_4339</name>
    <name evidence="2" type="ORF">C488_20052</name>
</gene>
<name>L0JT97_NATP1</name>
<keyword evidence="4" id="KW-1185">Reference proteome</keyword>
<reference evidence="1" key="2">
    <citation type="submission" date="2012-02" db="EMBL/GenBank/DDBJ databases">
        <title>Complete sequence of plasmid 2 of Natrinema pellirubrum DSM 15624.</title>
        <authorList>
            <consortium name="US DOE Joint Genome Institute"/>
            <person name="Lucas S."/>
            <person name="Han J."/>
            <person name="Lapidus A."/>
            <person name="Cheng J.-F."/>
            <person name="Goodwin L."/>
            <person name="Pitluck S."/>
            <person name="Peters L."/>
            <person name="Teshima H."/>
            <person name="Detter J.C."/>
            <person name="Han C."/>
            <person name="Tapia R."/>
            <person name="Land M."/>
            <person name="Hauser L."/>
            <person name="Kyrpides N."/>
            <person name="Ivanova N."/>
            <person name="Pagani I."/>
            <person name="Sproer C."/>
            <person name="Anderson I."/>
            <person name="Woyke T."/>
        </authorList>
    </citation>
    <scope>NUCLEOTIDE SEQUENCE</scope>
    <source>
        <strain evidence="1">DSM 15624</strain>
        <plasmid evidence="1">pNATPE02</plasmid>
    </source>
</reference>
<evidence type="ECO:0000313" key="4">
    <source>
        <dbReference type="Proteomes" id="UP000011593"/>
    </source>
</evidence>
<dbReference type="EMBL" id="AOIE01000119">
    <property type="protein sequence ID" value="ELY69590.1"/>
    <property type="molecule type" value="Genomic_DNA"/>
</dbReference>
<dbReference type="HOGENOM" id="CLU_2662476_0_0_2"/>
<organism evidence="1 3">
    <name type="scientific">Natrinema pellirubrum (strain DSM 15624 / CIP 106293 / JCM 10476 / NCIMB 786 / 157)</name>
    <dbReference type="NCBI Taxonomy" id="797303"/>
    <lineage>
        <taxon>Archaea</taxon>
        <taxon>Methanobacteriati</taxon>
        <taxon>Methanobacteriota</taxon>
        <taxon>Stenosarchaea group</taxon>
        <taxon>Halobacteria</taxon>
        <taxon>Halobacteriales</taxon>
        <taxon>Natrialbaceae</taxon>
        <taxon>Natrinema</taxon>
    </lineage>
</organism>
<dbReference type="AlphaFoldDB" id="L0JT97"/>
<reference evidence="2 4" key="3">
    <citation type="journal article" date="2014" name="PLoS Genet.">
        <title>Phylogenetically driven sequencing of extremely halophilic archaea reveals strategies for static and dynamic osmo-response.</title>
        <authorList>
            <person name="Becker E.A."/>
            <person name="Seitzer P.M."/>
            <person name="Tritt A."/>
            <person name="Larsen D."/>
            <person name="Krusor M."/>
            <person name="Yao A.I."/>
            <person name="Wu D."/>
            <person name="Madern D."/>
            <person name="Eisen J.A."/>
            <person name="Darling A.E."/>
            <person name="Facciotti M.T."/>
        </authorList>
    </citation>
    <scope>NUCLEOTIDE SEQUENCE [LARGE SCALE GENOMIC DNA]</scope>
    <source>
        <strain evidence="2 4">DSM 15624</strain>
    </source>
</reference>
<sequence>MMLRTDRHEIRDSIRLFVVKLPVGADEEFPWEQMVVATMDHGYVATQLIGGRKGLATVVTDMVGQHSVISLRGSP</sequence>
<geneLocation type="plasmid" evidence="1 3">
    <name>pNATPE02</name>
</geneLocation>
<accession>L0JT97</accession>
<reference evidence="3" key="1">
    <citation type="submission" date="2012-02" db="EMBL/GenBank/DDBJ databases">
        <title>Complete sequence of plasmid 2 of Natrinema pellirubrum DSM 15624.</title>
        <authorList>
            <person name="Lucas S."/>
            <person name="Han J."/>
            <person name="Lapidus A."/>
            <person name="Cheng J.-F."/>
            <person name="Goodwin L."/>
            <person name="Pitluck S."/>
            <person name="Peters L."/>
            <person name="Teshima H."/>
            <person name="Detter J.C."/>
            <person name="Han C."/>
            <person name="Tapia R."/>
            <person name="Land M."/>
            <person name="Hauser L."/>
            <person name="Kyrpides N."/>
            <person name="Ivanova N."/>
            <person name="Pagani I."/>
            <person name="Sproer C."/>
            <person name="Anderson I."/>
            <person name="Woyke T."/>
        </authorList>
    </citation>
    <scope>NUCLEOTIDE SEQUENCE [LARGE SCALE GENOMIC DNA]</scope>
    <source>
        <strain evidence="3">DSM 15624 / JCM 10476 / NCIMB 786</strain>
        <plasmid evidence="3">pNATPE02</plasmid>
    </source>
</reference>
<evidence type="ECO:0000313" key="3">
    <source>
        <dbReference type="Proteomes" id="UP000010843"/>
    </source>
</evidence>